<evidence type="ECO:0000313" key="13">
    <source>
        <dbReference type="Proteomes" id="UP000076858"/>
    </source>
</evidence>
<dbReference type="PANTHER" id="PTHR10519:SF46">
    <property type="entry name" value="METABOTROPIC GABA-B RECEPTOR SUBTYPE 3, ISOFORM A"/>
    <property type="match status" value="1"/>
</dbReference>
<gene>
    <name evidence="12" type="ORF">APZ42_011357</name>
</gene>
<protein>
    <submittedName>
        <fullName evidence="12">Putative Gamma-aminobutyric acid type B receptor subunit 1</fullName>
    </submittedName>
</protein>
<evidence type="ECO:0000256" key="6">
    <source>
        <dbReference type="ARBA" id="ARBA00023170"/>
    </source>
</evidence>
<accession>A0A162SKS8</accession>
<evidence type="ECO:0000256" key="8">
    <source>
        <dbReference type="ARBA" id="ARBA00023224"/>
    </source>
</evidence>
<keyword evidence="4" id="KW-0297">G-protein coupled receptor</keyword>
<dbReference type="Gene3D" id="3.40.50.2300">
    <property type="match status" value="2"/>
</dbReference>
<keyword evidence="3 10" id="KW-1133">Transmembrane helix</keyword>
<dbReference type="Pfam" id="PF00003">
    <property type="entry name" value="7tm_3"/>
    <property type="match status" value="1"/>
</dbReference>
<dbReference type="Pfam" id="PF01094">
    <property type="entry name" value="ANF_receptor"/>
    <property type="match status" value="1"/>
</dbReference>
<feature type="transmembrane region" description="Helical" evidence="10">
    <location>
        <begin position="681"/>
        <end position="702"/>
    </location>
</feature>
<keyword evidence="5 10" id="KW-0472">Membrane</keyword>
<dbReference type="CDD" id="cd15047">
    <property type="entry name" value="7tmC_GABA-B-like"/>
    <property type="match status" value="1"/>
</dbReference>
<evidence type="ECO:0000256" key="1">
    <source>
        <dbReference type="ARBA" id="ARBA00004141"/>
    </source>
</evidence>
<dbReference type="Proteomes" id="UP000076858">
    <property type="component" value="Unassembled WGS sequence"/>
</dbReference>
<feature type="transmembrane region" description="Helical" evidence="10">
    <location>
        <begin position="759"/>
        <end position="779"/>
    </location>
</feature>
<evidence type="ECO:0000256" key="2">
    <source>
        <dbReference type="ARBA" id="ARBA00022692"/>
    </source>
</evidence>
<dbReference type="GO" id="GO:0007214">
    <property type="term" value="P:gamma-aminobutyric acid signaling pathway"/>
    <property type="evidence" value="ECO:0007669"/>
    <property type="project" value="TreeGrafter"/>
</dbReference>
<dbReference type="GO" id="GO:0004965">
    <property type="term" value="F:G protein-coupled GABA receptor activity"/>
    <property type="evidence" value="ECO:0007669"/>
    <property type="project" value="InterPro"/>
</dbReference>
<organism evidence="12 13">
    <name type="scientific">Daphnia magna</name>
    <dbReference type="NCBI Taxonomy" id="35525"/>
    <lineage>
        <taxon>Eukaryota</taxon>
        <taxon>Metazoa</taxon>
        <taxon>Ecdysozoa</taxon>
        <taxon>Arthropoda</taxon>
        <taxon>Crustacea</taxon>
        <taxon>Branchiopoda</taxon>
        <taxon>Diplostraca</taxon>
        <taxon>Cladocera</taxon>
        <taxon>Anomopoda</taxon>
        <taxon>Daphniidae</taxon>
        <taxon>Daphnia</taxon>
    </lineage>
</organism>
<comment type="caution">
    <text evidence="12">The sequence shown here is derived from an EMBL/GenBank/DDBJ whole genome shotgun (WGS) entry which is preliminary data.</text>
</comment>
<evidence type="ECO:0000256" key="7">
    <source>
        <dbReference type="ARBA" id="ARBA00023180"/>
    </source>
</evidence>
<feature type="domain" description="G-protein coupled receptors family 3 profile" evidence="11">
    <location>
        <begin position="753"/>
        <end position="953"/>
    </location>
</feature>
<evidence type="ECO:0000256" key="4">
    <source>
        <dbReference type="ARBA" id="ARBA00023040"/>
    </source>
</evidence>
<name>A0A162SKS8_9CRUS</name>
<keyword evidence="6 12" id="KW-0675">Receptor</keyword>
<dbReference type="OrthoDB" id="411630at2759"/>
<dbReference type="PANTHER" id="PTHR10519">
    <property type="entry name" value="GABA-B RECEPTOR"/>
    <property type="match status" value="1"/>
</dbReference>
<evidence type="ECO:0000256" key="10">
    <source>
        <dbReference type="SAM" id="Phobius"/>
    </source>
</evidence>
<comment type="subcellular location">
    <subcellularLocation>
        <location evidence="1">Membrane</location>
        <topology evidence="1">Multi-pass membrane protein</topology>
    </subcellularLocation>
</comment>
<feature type="region of interest" description="Disordered" evidence="9">
    <location>
        <begin position="136"/>
        <end position="167"/>
    </location>
</feature>
<dbReference type="EMBL" id="LRGB01000024">
    <property type="protein sequence ID" value="KZS21400.1"/>
    <property type="molecule type" value="Genomic_DNA"/>
</dbReference>
<dbReference type="CDD" id="cd06366">
    <property type="entry name" value="PBP1_GABAb_receptor"/>
    <property type="match status" value="1"/>
</dbReference>
<sequence length="1212" mass="135063">MLIGVWRDARRSQSSRPARKRLPLSIEPGEPLILVLSSSENVHSRNSIEQLELAHELQIVFRHGDGRKPFPPRRATMSRCVRSFVVFFVFNFALALCLLPQGSRTLANDQLSSSSLVSDSAVSDDGFVQGWDRRLASGGSSLSPSSRASSPVPLMDNSTLKEASDPYANKRPDRNVTLLPILALLDLSSMEVNRGHWDGDSSIDGTSLLKTAQTAVAHVNARQLIPGFHLQLLVNDSRLPFLRRRATAIYPTEIIVNGDIMHMHLLRMKSVCDVLVLRARRCDSGAGVDAFFHAIYTTKDFSSSSSSSTKTKSKPTTSVGRPFVMLLGPHCSHVTESVASVTSYWNIVQISHAATSAGLSDRQKFPFFFRTVAVESAHNAARLAFLRHFRWDSVSFLVQNEDDYSLVINDLSALLEDANTSVSNSLTFAPDELTDTLEILQARDARIIIGSFAPSMALPIFCEVHRRNLYGADHVWILPGSVFRSDRWLEQLQHQHAIELSNGTSCDSRFSKKDLMAVIEGNFFMRTYSHPVNTTEAFFPSFQIPTITSDEFHGEIYDAIWTMALALRELQVDYVRQPAKERPSLANFNYGRKDMAEQLMAKISSLRFQGASGLVSFSGADRIGTTSLFQIQKGVARQIGLFHPDMGLELNGSWPVMWPLGQPPVATRIIKYRIDTIAPTAFYTMTLLASLGIVFALICLSFNLVKRKLKYIKLSSPKLNNMAIVGSCLIYGAVILLGVDHATLVHDTGFPFVCMGRAYFLSAGFSLAFGAMFTKTFRVHRIFSMRNSLLKNKLLADTQLIGLILVLLLMDTLVIGLWVALDPFERHLYNLVRVVSSLDRSVVYQPQVEVCRSNRSSMWLGILYVKKGLLLIAGVYMAWETRHYRKVAIPALNDSPYIGMNVYNVVLTSIIVVFCDSLLSDRTTINYLVVATLILTSTTTALCLLFLPKFHAVWRQSRDGVPIDPICHGTGLKLEFNTRRMVVDDRKELLTRAEIMNRVYLRDIAKLDAEIQRLDRILAKEFNSSVSTLDDYSSAIQAEVTQLYAMLEQDQDPTVNVRPPVTTWDLPNYFNKLVSRSCVSLGDSHQVNTNSTKSKHRGNKGSTTVGWGSASCLNCSRNDVQTKPANSRSCNAGIKNHQSSLVTLLNLAVDSCGYETIYQLVDRSLLLVEEDVDIRGTVSMAQTFVEESADINSSQESDDESASQEVIVSFQW</sequence>
<keyword evidence="8" id="KW-0807">Transducer</keyword>
<evidence type="ECO:0000256" key="3">
    <source>
        <dbReference type="ARBA" id="ARBA00022989"/>
    </source>
</evidence>
<dbReference type="InterPro" id="IPR001828">
    <property type="entry name" value="ANF_lig-bd_rcpt"/>
</dbReference>
<feature type="transmembrane region" description="Helical" evidence="10">
    <location>
        <begin position="858"/>
        <end position="879"/>
    </location>
</feature>
<dbReference type="InterPro" id="IPR000337">
    <property type="entry name" value="GPCR_3"/>
</dbReference>
<feature type="transmembrane region" description="Helical" evidence="10">
    <location>
        <begin position="925"/>
        <end position="947"/>
    </location>
</feature>
<dbReference type="PRINTS" id="PR01176">
    <property type="entry name" value="GABABRECEPTR"/>
</dbReference>
<dbReference type="InterPro" id="IPR017978">
    <property type="entry name" value="GPCR_3_C"/>
</dbReference>
<reference evidence="12 13" key="1">
    <citation type="submission" date="2016-03" db="EMBL/GenBank/DDBJ databases">
        <title>EvidentialGene: Evidence-directed Construction of Genes on Genomes.</title>
        <authorList>
            <person name="Gilbert D.G."/>
            <person name="Choi J.-H."/>
            <person name="Mockaitis K."/>
            <person name="Colbourne J."/>
            <person name="Pfrender M."/>
        </authorList>
    </citation>
    <scope>NUCLEOTIDE SEQUENCE [LARGE SCALE GENOMIC DNA]</scope>
    <source>
        <strain evidence="12 13">Xinb3</strain>
        <tissue evidence="12">Complete organism</tissue>
    </source>
</reference>
<dbReference type="PROSITE" id="PS50259">
    <property type="entry name" value="G_PROTEIN_RECEP_F3_4"/>
    <property type="match status" value="1"/>
</dbReference>
<feature type="transmembrane region" description="Helical" evidence="10">
    <location>
        <begin position="83"/>
        <end position="102"/>
    </location>
</feature>
<dbReference type="PRINTS" id="PR01177">
    <property type="entry name" value="GABAB1RECPTR"/>
</dbReference>
<evidence type="ECO:0000259" key="11">
    <source>
        <dbReference type="PROSITE" id="PS50259"/>
    </source>
</evidence>
<feature type="transmembrane region" description="Helical" evidence="10">
    <location>
        <begin position="900"/>
        <end position="919"/>
    </location>
</feature>
<feature type="transmembrane region" description="Helical" evidence="10">
    <location>
        <begin position="722"/>
        <end position="739"/>
    </location>
</feature>
<keyword evidence="13" id="KW-1185">Reference proteome</keyword>
<proteinExistence type="predicted"/>
<dbReference type="GO" id="GO:0038039">
    <property type="term" value="C:G protein-coupled receptor heterodimeric complex"/>
    <property type="evidence" value="ECO:0007669"/>
    <property type="project" value="TreeGrafter"/>
</dbReference>
<evidence type="ECO:0000313" key="12">
    <source>
        <dbReference type="EMBL" id="KZS21400.1"/>
    </source>
</evidence>
<dbReference type="AlphaFoldDB" id="A0A162SKS8"/>
<keyword evidence="7" id="KW-0325">Glycoprotein</keyword>
<dbReference type="SUPFAM" id="SSF53822">
    <property type="entry name" value="Periplasmic binding protein-like I"/>
    <property type="match status" value="1"/>
</dbReference>
<dbReference type="STRING" id="35525.A0A162SKS8"/>
<keyword evidence="2 10" id="KW-0812">Transmembrane</keyword>
<evidence type="ECO:0000256" key="9">
    <source>
        <dbReference type="SAM" id="MobiDB-lite"/>
    </source>
</evidence>
<dbReference type="PRINTS" id="PR00248">
    <property type="entry name" value="GPCRMGR"/>
</dbReference>
<dbReference type="InterPro" id="IPR028082">
    <property type="entry name" value="Peripla_BP_I"/>
</dbReference>
<evidence type="ECO:0000256" key="5">
    <source>
        <dbReference type="ARBA" id="ARBA00023136"/>
    </source>
</evidence>
<feature type="transmembrane region" description="Helical" evidence="10">
    <location>
        <begin position="800"/>
        <end position="821"/>
    </location>
</feature>
<dbReference type="InterPro" id="IPR002455">
    <property type="entry name" value="GPCR3_GABA-B"/>
</dbReference>
<feature type="compositionally biased region" description="Low complexity" evidence="9">
    <location>
        <begin position="136"/>
        <end position="151"/>
    </location>
</feature>